<dbReference type="InterPro" id="IPR000182">
    <property type="entry name" value="GNAT_dom"/>
</dbReference>
<dbReference type="OrthoDB" id="10253098at2759"/>
<gene>
    <name evidence="8" type="ORF">PSYICH_LOCUS14951</name>
</gene>
<dbReference type="PANTHER" id="PTHR12046">
    <property type="entry name" value="HISTONE ACETYLTRANSFERASE TYPE B CATALYTIC SUBUNIT"/>
    <property type="match status" value="1"/>
</dbReference>
<feature type="domain" description="Histone acetyl transferase HAT1 N-terminal" evidence="7">
    <location>
        <begin position="22"/>
        <end position="186"/>
    </location>
</feature>
<comment type="similarity">
    <text evidence="1">Belongs to the HAT1 family.</text>
</comment>
<dbReference type="Proteomes" id="UP001153636">
    <property type="component" value="Chromosome 9"/>
</dbReference>
<dbReference type="SUPFAM" id="SSF55729">
    <property type="entry name" value="Acyl-CoA N-acyltransferases (Nat)"/>
    <property type="match status" value="1"/>
</dbReference>
<evidence type="ECO:0000256" key="1">
    <source>
        <dbReference type="ARBA" id="ARBA00010543"/>
    </source>
</evidence>
<evidence type="ECO:0000259" key="7">
    <source>
        <dbReference type="Pfam" id="PF10394"/>
    </source>
</evidence>
<evidence type="ECO:0000256" key="5">
    <source>
        <dbReference type="ARBA" id="ARBA00048017"/>
    </source>
</evidence>
<evidence type="ECO:0000313" key="9">
    <source>
        <dbReference type="Proteomes" id="UP001153636"/>
    </source>
</evidence>
<dbReference type="Gene3D" id="3.90.360.10">
    <property type="entry name" value="Histone acetyl transferase 1 (HAT1), N-terminal domain"/>
    <property type="match status" value="1"/>
</dbReference>
<dbReference type="Pfam" id="PF10394">
    <property type="entry name" value="Hat1_N"/>
    <property type="match status" value="1"/>
</dbReference>
<dbReference type="AlphaFoldDB" id="A0A9P0DFV9"/>
<comment type="catalytic activity">
    <reaction evidence="5">
        <text>L-lysyl-[protein] + acetyl-CoA = N(6)-acetyl-L-lysyl-[protein] + CoA + H(+)</text>
        <dbReference type="Rhea" id="RHEA:45948"/>
        <dbReference type="Rhea" id="RHEA-COMP:9752"/>
        <dbReference type="Rhea" id="RHEA-COMP:10731"/>
        <dbReference type="ChEBI" id="CHEBI:15378"/>
        <dbReference type="ChEBI" id="CHEBI:29969"/>
        <dbReference type="ChEBI" id="CHEBI:57287"/>
        <dbReference type="ChEBI" id="CHEBI:57288"/>
        <dbReference type="ChEBI" id="CHEBI:61930"/>
        <dbReference type="EC" id="2.3.1.48"/>
    </reaction>
</comment>
<dbReference type="GO" id="GO:0005634">
    <property type="term" value="C:nucleus"/>
    <property type="evidence" value="ECO:0007669"/>
    <property type="project" value="InterPro"/>
</dbReference>
<feature type="domain" description="N-acetyltransferase" evidence="6">
    <location>
        <begin position="218"/>
        <end position="268"/>
    </location>
</feature>
<dbReference type="Pfam" id="PF00583">
    <property type="entry name" value="Acetyltransf_1"/>
    <property type="match status" value="1"/>
</dbReference>
<dbReference type="GO" id="GO:0004402">
    <property type="term" value="F:histone acetyltransferase activity"/>
    <property type="evidence" value="ECO:0007669"/>
    <property type="project" value="InterPro"/>
</dbReference>
<dbReference type="InterPro" id="IPR016181">
    <property type="entry name" value="Acyl_CoA_acyltransferase"/>
</dbReference>
<evidence type="ECO:0000259" key="6">
    <source>
        <dbReference type="Pfam" id="PF00583"/>
    </source>
</evidence>
<keyword evidence="3" id="KW-0808">Transferase</keyword>
<name>A0A9P0DFV9_9CUCU</name>
<proteinExistence type="inferred from homology"/>
<dbReference type="InterPro" id="IPR019467">
    <property type="entry name" value="Hat1_N"/>
</dbReference>
<evidence type="ECO:0000256" key="4">
    <source>
        <dbReference type="ARBA" id="ARBA00023315"/>
    </source>
</evidence>
<evidence type="ECO:0000256" key="2">
    <source>
        <dbReference type="ARBA" id="ARBA00013184"/>
    </source>
</evidence>
<keyword evidence="9" id="KW-1185">Reference proteome</keyword>
<dbReference type="CDD" id="cd04301">
    <property type="entry name" value="NAT_SF"/>
    <property type="match status" value="1"/>
</dbReference>
<dbReference type="GO" id="GO:0000781">
    <property type="term" value="C:chromosome, telomeric region"/>
    <property type="evidence" value="ECO:0007669"/>
    <property type="project" value="GOC"/>
</dbReference>
<evidence type="ECO:0000313" key="8">
    <source>
        <dbReference type="EMBL" id="CAH1115617.1"/>
    </source>
</evidence>
<protein>
    <recommendedName>
        <fullName evidence="2">histone acetyltransferase</fullName>
        <ecNumber evidence="2">2.3.1.48</ecNumber>
    </recommendedName>
</protein>
<dbReference type="InterPro" id="IPR017380">
    <property type="entry name" value="Hist_AcTrfase_B-typ_cat-su"/>
</dbReference>
<accession>A0A9P0DFV9</accession>
<organism evidence="8 9">
    <name type="scientific">Psylliodes chrysocephalus</name>
    <dbReference type="NCBI Taxonomy" id="3402493"/>
    <lineage>
        <taxon>Eukaryota</taxon>
        <taxon>Metazoa</taxon>
        <taxon>Ecdysozoa</taxon>
        <taxon>Arthropoda</taxon>
        <taxon>Hexapoda</taxon>
        <taxon>Insecta</taxon>
        <taxon>Pterygota</taxon>
        <taxon>Neoptera</taxon>
        <taxon>Endopterygota</taxon>
        <taxon>Coleoptera</taxon>
        <taxon>Polyphaga</taxon>
        <taxon>Cucujiformia</taxon>
        <taxon>Chrysomeloidea</taxon>
        <taxon>Chrysomelidae</taxon>
        <taxon>Galerucinae</taxon>
        <taxon>Alticini</taxon>
        <taxon>Psylliodes</taxon>
    </lineage>
</organism>
<dbReference type="GO" id="GO:0031509">
    <property type="term" value="P:subtelomeric heterochromatin formation"/>
    <property type="evidence" value="ECO:0007669"/>
    <property type="project" value="InterPro"/>
</dbReference>
<dbReference type="InterPro" id="IPR037113">
    <property type="entry name" value="Hat1_N_sf"/>
</dbReference>
<dbReference type="EC" id="2.3.1.48" evidence="2"/>
<dbReference type="EMBL" id="OV651821">
    <property type="protein sequence ID" value="CAH1115617.1"/>
    <property type="molecule type" value="Genomic_DNA"/>
</dbReference>
<evidence type="ECO:0000256" key="3">
    <source>
        <dbReference type="ARBA" id="ARBA00022679"/>
    </source>
</evidence>
<dbReference type="Gene3D" id="3.40.630.30">
    <property type="match status" value="1"/>
</dbReference>
<keyword evidence="4" id="KW-0012">Acyltransferase</keyword>
<reference evidence="8" key="1">
    <citation type="submission" date="2022-01" db="EMBL/GenBank/DDBJ databases">
        <authorList>
            <person name="King R."/>
        </authorList>
    </citation>
    <scope>NUCLEOTIDE SEQUENCE</scope>
</reference>
<sequence length="416" mass="48951">MANENNCNGHFTEDDEMSSYKKDSNLAVTFRILYDTEITGKDFYLSFNPVMSHQIFGENESIFGYRSLTITLNYLHNSAKCYVNIKNSGQIKSDVHKPDDIMESLNPWLPENYVTKEEDFLMLHKTEKHDLIHGKILHEFKDKQKCQLFPDDEIFSTYKVTHCDLTDDNFKSFHSRFETFVIWFIDGANFIDLDDEKWEIFYVYEEITHPKTQKIYVTPVGYCTVYKFFAYPESIRPRISQFFILPSHQRLGLGTALYETVFKVFQSKSEVVDITVEEPTSNFQIIRDIHDCLMVKKSFSENLMKVFKSPPKKIFNKMKDMKLGKKQSQRVYNILCCLEAESSKTTYDQHLNNIKNKIEKDVKEKMNGIKKARDEAGFEVNMDVISDMKTMIESEFKRYMEDLEISIKCIKKTLEV</sequence>